<evidence type="ECO:0000259" key="6">
    <source>
        <dbReference type="PROSITE" id="PS50011"/>
    </source>
</evidence>
<keyword evidence="1 8" id="KW-0808">Transferase</keyword>
<dbReference type="InterPro" id="IPR000719">
    <property type="entry name" value="Prot_kinase_dom"/>
</dbReference>
<dbReference type="GO" id="GO:0005509">
    <property type="term" value="F:calcium ion binding"/>
    <property type="evidence" value="ECO:0007669"/>
    <property type="project" value="InterPro"/>
</dbReference>
<dbReference type="EMBL" id="CP017641">
    <property type="protein sequence ID" value="APZ93196.1"/>
    <property type="molecule type" value="Genomic_DNA"/>
</dbReference>
<dbReference type="GO" id="GO:0004674">
    <property type="term" value="F:protein serine/threonine kinase activity"/>
    <property type="evidence" value="ECO:0007669"/>
    <property type="project" value="UniProtKB-EC"/>
</dbReference>
<dbReference type="GO" id="GO:0007156">
    <property type="term" value="P:homophilic cell adhesion via plasma membrane adhesion molecules"/>
    <property type="evidence" value="ECO:0007669"/>
    <property type="project" value="InterPro"/>
</dbReference>
<dbReference type="PROSITE" id="PS50011">
    <property type="entry name" value="PROTEIN_KINASE_DOM"/>
    <property type="match status" value="1"/>
</dbReference>
<organism evidence="8 9">
    <name type="scientific">Fuerstiella marisgermanici</name>
    <dbReference type="NCBI Taxonomy" id="1891926"/>
    <lineage>
        <taxon>Bacteria</taxon>
        <taxon>Pseudomonadati</taxon>
        <taxon>Planctomycetota</taxon>
        <taxon>Planctomycetia</taxon>
        <taxon>Planctomycetales</taxon>
        <taxon>Planctomycetaceae</taxon>
        <taxon>Fuerstiella</taxon>
    </lineage>
</organism>
<evidence type="ECO:0000256" key="1">
    <source>
        <dbReference type="ARBA" id="ARBA00022679"/>
    </source>
</evidence>
<accession>A0A1P8WGK0</accession>
<dbReference type="KEGG" id="fmr:Fuma_02813"/>
<protein>
    <submittedName>
        <fullName evidence="8">Serine/threonine-protein kinase PrkC</fullName>
        <ecNumber evidence="8">2.7.11.1</ecNumber>
    </submittedName>
</protein>
<dbReference type="Pfam" id="PF00069">
    <property type="entry name" value="Pkinase"/>
    <property type="match status" value="1"/>
</dbReference>
<gene>
    <name evidence="8" type="primary">prkC_15</name>
    <name evidence="8" type="ORF">Fuma_02813</name>
</gene>
<keyword evidence="3 8" id="KW-0418">Kinase</keyword>
<dbReference type="Gene3D" id="2.60.40.60">
    <property type="entry name" value="Cadherins"/>
    <property type="match status" value="1"/>
</dbReference>
<dbReference type="GO" id="GO:0005524">
    <property type="term" value="F:ATP binding"/>
    <property type="evidence" value="ECO:0007669"/>
    <property type="project" value="UniProtKB-UniRule"/>
</dbReference>
<dbReference type="PROSITE" id="PS50268">
    <property type="entry name" value="CADHERIN_2"/>
    <property type="match status" value="1"/>
</dbReference>
<keyword evidence="4 5" id="KW-0067">ATP-binding</keyword>
<dbReference type="CDD" id="cd14014">
    <property type="entry name" value="STKc_PknB_like"/>
    <property type="match status" value="1"/>
</dbReference>
<evidence type="ECO:0000313" key="9">
    <source>
        <dbReference type="Proteomes" id="UP000187735"/>
    </source>
</evidence>
<dbReference type="InterPro" id="IPR002126">
    <property type="entry name" value="Cadherin-like_dom"/>
</dbReference>
<proteinExistence type="predicted"/>
<evidence type="ECO:0000256" key="3">
    <source>
        <dbReference type="ARBA" id="ARBA00022777"/>
    </source>
</evidence>
<feature type="binding site" evidence="5">
    <location>
        <position position="100"/>
    </location>
    <ligand>
        <name>ATP</name>
        <dbReference type="ChEBI" id="CHEBI:30616"/>
    </ligand>
</feature>
<dbReference type="PANTHER" id="PTHR43289:SF6">
    <property type="entry name" value="SERINE_THREONINE-PROTEIN KINASE NEKL-3"/>
    <property type="match status" value="1"/>
</dbReference>
<dbReference type="Gene3D" id="3.30.200.20">
    <property type="entry name" value="Phosphorylase Kinase, domain 1"/>
    <property type="match status" value="1"/>
</dbReference>
<dbReference type="AlphaFoldDB" id="A0A1P8WGK0"/>
<dbReference type="SMART" id="SM00220">
    <property type="entry name" value="S_TKc"/>
    <property type="match status" value="1"/>
</dbReference>
<dbReference type="InterPro" id="IPR017441">
    <property type="entry name" value="Protein_kinase_ATP_BS"/>
</dbReference>
<dbReference type="PANTHER" id="PTHR43289">
    <property type="entry name" value="MITOGEN-ACTIVATED PROTEIN KINASE KINASE KINASE 20-RELATED"/>
    <property type="match status" value="1"/>
</dbReference>
<dbReference type="OrthoDB" id="6111975at2"/>
<dbReference type="EC" id="2.7.11.1" evidence="8"/>
<dbReference type="SUPFAM" id="SSF56112">
    <property type="entry name" value="Protein kinase-like (PK-like)"/>
    <property type="match status" value="1"/>
</dbReference>
<dbReference type="Proteomes" id="UP000187735">
    <property type="component" value="Chromosome"/>
</dbReference>
<feature type="domain" description="Protein kinase" evidence="6">
    <location>
        <begin position="71"/>
        <end position="353"/>
    </location>
</feature>
<evidence type="ECO:0000313" key="8">
    <source>
        <dbReference type="EMBL" id="APZ93196.1"/>
    </source>
</evidence>
<evidence type="ECO:0000256" key="5">
    <source>
        <dbReference type="PROSITE-ProRule" id="PRU10141"/>
    </source>
</evidence>
<name>A0A1P8WGK0_9PLAN</name>
<feature type="domain" description="Cadherin" evidence="7">
    <location>
        <begin position="399"/>
        <end position="516"/>
    </location>
</feature>
<dbReference type="PROSITE" id="PS00107">
    <property type="entry name" value="PROTEIN_KINASE_ATP"/>
    <property type="match status" value="1"/>
</dbReference>
<dbReference type="CDD" id="cd11304">
    <property type="entry name" value="Cadherin_repeat"/>
    <property type="match status" value="1"/>
</dbReference>
<keyword evidence="9" id="KW-1185">Reference proteome</keyword>
<keyword evidence="2 5" id="KW-0547">Nucleotide-binding</keyword>
<evidence type="ECO:0000259" key="7">
    <source>
        <dbReference type="PROSITE" id="PS50268"/>
    </source>
</evidence>
<dbReference type="Gene3D" id="1.10.510.10">
    <property type="entry name" value="Transferase(Phosphotransferase) domain 1"/>
    <property type="match status" value="1"/>
</dbReference>
<dbReference type="InterPro" id="IPR008271">
    <property type="entry name" value="Ser/Thr_kinase_AS"/>
</dbReference>
<dbReference type="PROSITE" id="PS00108">
    <property type="entry name" value="PROTEIN_KINASE_ST"/>
    <property type="match status" value="1"/>
</dbReference>
<evidence type="ECO:0000256" key="2">
    <source>
        <dbReference type="ARBA" id="ARBA00022741"/>
    </source>
</evidence>
<reference evidence="8 9" key="1">
    <citation type="journal article" date="2016" name="Front. Microbiol.">
        <title>Fuerstia marisgermanicae gen. nov., sp. nov., an Unusual Member of the Phylum Planctomycetes from the German Wadden Sea.</title>
        <authorList>
            <person name="Kohn T."/>
            <person name="Heuer A."/>
            <person name="Jogler M."/>
            <person name="Vollmers J."/>
            <person name="Boedeker C."/>
            <person name="Bunk B."/>
            <person name="Rast P."/>
            <person name="Borchert D."/>
            <person name="Glockner I."/>
            <person name="Freese H.M."/>
            <person name="Klenk H.P."/>
            <person name="Overmann J."/>
            <person name="Kaster A.K."/>
            <person name="Rohde M."/>
            <person name="Wiegand S."/>
            <person name="Jogler C."/>
        </authorList>
    </citation>
    <scope>NUCLEOTIDE SEQUENCE [LARGE SCALE GENOMIC DNA]</scope>
    <source>
        <strain evidence="8 9">NH11</strain>
    </source>
</reference>
<dbReference type="InterPro" id="IPR011009">
    <property type="entry name" value="Kinase-like_dom_sf"/>
</dbReference>
<dbReference type="STRING" id="1891926.Fuma_02813"/>
<evidence type="ECO:0000256" key="4">
    <source>
        <dbReference type="ARBA" id="ARBA00022840"/>
    </source>
</evidence>
<sequence length="803" mass="87944">MPGELDQHHALLEDVCDEFQRKLLAGEKVTISYYCDQYPEMSAELGAALTALQALFRTAQADAIPDSINGCQILRSVGSGGMGVVYEARHPKISRRVAIKVLHDSRQAPHEQKIRFVREAEVVSRLDHDHIVPLLDVGEDDGVMFLSMPYIHGTSLDRTLEVSEGATHDKHIATLDTLLPLVEDGDADIYRRVAVTGAVIADALQHAHDKGVIHRDIKPANLLIDENRRVWVTDFGLAKLNSATDDLSLGPQTIGTPRYMAPEQIRGQADERSDVYSLGVTLFELLAGTRAWPTKDSGQLTSERNGLDLPDLNQQCPAVPRILADIVMTACASNPAERFQSAGELRDVLQRYVDGCAVPDRRINRRNRVGRVFLRRSHLLLGCVVVFLAGGIVSSTHWSPDKQPIKLVTSSPPVELRAAELTATENQTHVGSVIPIMHRHAGLIIWAIVGGPDCEQFDIDRSNGELRFVSPPNYEAPRDFDTDNRYEVDISVASSGCHETVAATVRVSDANEPPVIQSVRDVLTLELNEDFTVRGLPLPATDPEHDLLCWALSGRDHEKFQLHRLSGRISLLPAGANPVRNYEFEIMATDQAAPRLQLVGVNADSEKLVLISPESDGILHTGISATGLRAVATPDGRTFFHVHELPSGPALRRSIRDSSGNFQTIVLNSNCNALRHIDALATEDGVHFHARRTVRGTGEFVELNLVNGFDVMETRVVDLPAAYLDSQDFAVLTNGDAQLLQLSAGRAQIAEASLRANAGLLPLLWCRKDIPAGTKIVGIVSWMEPAGATGGARDVRTVRLIRR</sequence>
<dbReference type="GO" id="GO:0016020">
    <property type="term" value="C:membrane"/>
    <property type="evidence" value="ECO:0007669"/>
    <property type="project" value="InterPro"/>
</dbReference>
<dbReference type="RefSeq" id="WP_077024696.1">
    <property type="nucleotide sequence ID" value="NZ_CP017641.1"/>
</dbReference>